<reference evidence="2 3" key="1">
    <citation type="journal article" date="2019" name="Nat. Plants">
        <title>Genome sequencing of Musa balbisiana reveals subgenome evolution and function divergence in polyploid bananas.</title>
        <authorList>
            <person name="Yao X."/>
        </authorList>
    </citation>
    <scope>NUCLEOTIDE SEQUENCE [LARGE SCALE GENOMIC DNA]</scope>
    <source>
        <strain evidence="3">cv. DH-PKW</strain>
        <tissue evidence="2">Leaves</tissue>
    </source>
</reference>
<name>A0A4S8JHL9_MUSBA</name>
<feature type="compositionally biased region" description="Basic and acidic residues" evidence="1">
    <location>
        <begin position="521"/>
        <end position="533"/>
    </location>
</feature>
<dbReference type="SUPFAM" id="SSF52540">
    <property type="entry name" value="P-loop containing nucleoside triphosphate hydrolases"/>
    <property type="match status" value="1"/>
</dbReference>
<feature type="region of interest" description="Disordered" evidence="1">
    <location>
        <begin position="570"/>
        <end position="589"/>
    </location>
</feature>
<dbReference type="EMBL" id="PYDT01000005">
    <property type="protein sequence ID" value="THU61517.1"/>
    <property type="molecule type" value="Genomic_DNA"/>
</dbReference>
<accession>A0A4S8JHL9</accession>
<dbReference type="PANTHER" id="PTHR33477:SF3">
    <property type="entry name" value="P-LOOP NTPASE DOMAIN-CONTAINING PROTEIN LPA1 HOMOLOG 1"/>
    <property type="match status" value="1"/>
</dbReference>
<gene>
    <name evidence="2" type="ORF">C4D60_Mb07t24120</name>
</gene>
<dbReference type="Gene3D" id="3.40.50.300">
    <property type="entry name" value="P-loop containing nucleotide triphosphate hydrolases"/>
    <property type="match status" value="1"/>
</dbReference>
<evidence type="ECO:0000313" key="3">
    <source>
        <dbReference type="Proteomes" id="UP000317650"/>
    </source>
</evidence>
<evidence type="ECO:0000313" key="2">
    <source>
        <dbReference type="EMBL" id="THU61517.1"/>
    </source>
</evidence>
<feature type="region of interest" description="Disordered" evidence="1">
    <location>
        <begin position="410"/>
        <end position="429"/>
    </location>
</feature>
<proteinExistence type="predicted"/>
<organism evidence="2 3">
    <name type="scientific">Musa balbisiana</name>
    <name type="common">Banana</name>
    <dbReference type="NCBI Taxonomy" id="52838"/>
    <lineage>
        <taxon>Eukaryota</taxon>
        <taxon>Viridiplantae</taxon>
        <taxon>Streptophyta</taxon>
        <taxon>Embryophyta</taxon>
        <taxon>Tracheophyta</taxon>
        <taxon>Spermatophyta</taxon>
        <taxon>Magnoliopsida</taxon>
        <taxon>Liliopsida</taxon>
        <taxon>Zingiberales</taxon>
        <taxon>Musaceae</taxon>
        <taxon>Musa</taxon>
    </lineage>
</organism>
<comment type="caution">
    <text evidence="2">The sequence shown here is derived from an EMBL/GenBank/DDBJ whole genome shotgun (WGS) entry which is preliminary data.</text>
</comment>
<dbReference type="STRING" id="52838.A0A4S8JHL9"/>
<evidence type="ECO:0000256" key="1">
    <source>
        <dbReference type="SAM" id="MobiDB-lite"/>
    </source>
</evidence>
<dbReference type="Pfam" id="PF13671">
    <property type="entry name" value="AAA_33"/>
    <property type="match status" value="1"/>
</dbReference>
<dbReference type="InterPro" id="IPR027417">
    <property type="entry name" value="P-loop_NTPase"/>
</dbReference>
<dbReference type="PANTHER" id="PTHR33477">
    <property type="entry name" value="P-LOOP NTPASE DOMAIN-CONTAINING PROTEIN LPA1 HOMOLOG 1"/>
    <property type="match status" value="1"/>
</dbReference>
<protein>
    <submittedName>
        <fullName evidence="2">Uncharacterized protein</fullName>
    </submittedName>
</protein>
<feature type="region of interest" description="Disordered" evidence="1">
    <location>
        <begin position="505"/>
        <end position="541"/>
    </location>
</feature>
<keyword evidence="3" id="KW-1185">Reference proteome</keyword>
<dbReference type="AlphaFoldDB" id="A0A4S8JHL9"/>
<dbReference type="Proteomes" id="UP000317650">
    <property type="component" value="Chromosome 7"/>
</dbReference>
<sequence length="607" mass="67163">MAEPLKLLYIVVVDEVERGGGDGEGGKRSLSFRYTRPVLQSTLQLMGCKARHAFKISRRVFEVMRDEDSGGRLPPDGRSSDCWKIPSSEKNRHDIDGLGQANMTNRLTPEDVDMSSGMPFELYKRLTTVVVSRERFLDIVCDALTLYKYVSPHQRTDLLLACRIRERKESVTVLLCGASGCGKSTLSALLGSRLGVTTVISTDSIRHMMRSYVDEEQNPLLWASTYHAGECLDPVAVAEAKAKRKAKKLAIVSHTVVKGEASDGTLNVKPDGRSHDVVLGTELIGKKQMAIEGFKAQSEMVIDSLDRLITAWEERKESVVVEGVHLSLNFVLIQSKGSSRHLMALLNTDGSVAKAWPFEMVDYDGKLDRNGNEKCVGNPMYGPLQIGKAEPVNLQFGNFGISAWPNDTCGTSQTGSIDDSRAEGTDTGSRYFSSCCSSPKALDGPAKELKEEFFVSGSEEEAYYPSDKDSDEDLSDIDDKEIHDEIEGSVDEDSKSDEEYEDLAMRDDLENVYWSDDDESANTKKAADDKGPTDEGDVSTADKYQHNLELFLKMSEGIMEPPFSYALLRGQSKTSTDMGARRRSLSDPMRFRDRAQSIPAVTELRAL</sequence>